<dbReference type="EMBL" id="CP013070">
    <property type="protein sequence ID" value="APL94347.1"/>
    <property type="molecule type" value="Genomic_DNA"/>
</dbReference>
<protein>
    <submittedName>
        <fullName evidence="1">Uncharacterized protein</fullName>
    </submittedName>
</protein>
<dbReference type="Proteomes" id="UP000004550">
    <property type="component" value="Chromosome"/>
</dbReference>
<name>A0A1L5BNI7_SPHIB</name>
<organism evidence="1 2">
    <name type="scientific">Sphingobium indicum (strain DSM 16412 / CCM 7286 / MTCC 6364 / B90A)</name>
    <dbReference type="NCBI Taxonomy" id="861109"/>
    <lineage>
        <taxon>Bacteria</taxon>
        <taxon>Pseudomonadati</taxon>
        <taxon>Pseudomonadota</taxon>
        <taxon>Alphaproteobacteria</taxon>
        <taxon>Sphingomonadales</taxon>
        <taxon>Sphingomonadaceae</taxon>
        <taxon>Sphingobium</taxon>
    </lineage>
</organism>
<sequence>MTTSLADAVKTCGIDNRLYNRMTPGIDGTLRYAPLLGLSAEQKKEVRLQVACLQQWDRLTNYHARVIFLETEQ</sequence>
<accession>A0A1L5BNI7</accession>
<dbReference type="AlphaFoldDB" id="A0A1L5BNI7"/>
<proteinExistence type="predicted"/>
<reference evidence="1 2" key="1">
    <citation type="journal article" date="2012" name="J. Bacteriol.">
        <title>Genome sequence of Sphingobium indicum B90A, a hexachlorocyclohexane-degrading bacterium.</title>
        <authorList>
            <person name="Anand S."/>
            <person name="Sangwan N."/>
            <person name="Lata P."/>
            <person name="Kaur J."/>
            <person name="Dua A."/>
            <person name="Singh A.K."/>
            <person name="Verma M."/>
            <person name="Kaur J."/>
            <person name="Khurana J.P."/>
            <person name="Khurana P."/>
            <person name="Mathur S."/>
            <person name="Lal R."/>
        </authorList>
    </citation>
    <scope>NUCLEOTIDE SEQUENCE [LARGE SCALE GENOMIC DNA]</scope>
    <source>
        <strain evidence="2">DSM 16412 / CCM 7286 / MTCC 6364 / B90A</strain>
    </source>
</reference>
<dbReference type="KEGG" id="sinb:SIDU_07410"/>
<evidence type="ECO:0000313" key="1">
    <source>
        <dbReference type="EMBL" id="APL94347.1"/>
    </source>
</evidence>
<evidence type="ECO:0000313" key="2">
    <source>
        <dbReference type="Proteomes" id="UP000004550"/>
    </source>
</evidence>
<gene>
    <name evidence="1" type="ORF">SIDU_07410</name>
</gene>